<keyword evidence="7" id="KW-0689">Ribosomal protein</keyword>
<keyword evidence="5 6" id="KW-0949">S-adenosyl-L-methionine</keyword>
<comment type="function">
    <text evidence="6">Methylates ribosomal protein L11.</text>
</comment>
<proteinExistence type="inferred from homology"/>
<feature type="binding site" evidence="6">
    <location>
        <position position="185"/>
    </location>
    <ligand>
        <name>S-adenosyl-L-methionine</name>
        <dbReference type="ChEBI" id="CHEBI:59789"/>
    </ligand>
</feature>
<evidence type="ECO:0000313" key="7">
    <source>
        <dbReference type="EMBL" id="STX28015.1"/>
    </source>
</evidence>
<protein>
    <recommendedName>
        <fullName evidence="6">Ribosomal protein L11 methyltransferase</fullName>
        <shortName evidence="6">L11 Mtase</shortName>
        <ecNumber evidence="6">2.1.1.-</ecNumber>
    </recommendedName>
</protein>
<feature type="binding site" evidence="6">
    <location>
        <position position="226"/>
    </location>
    <ligand>
        <name>S-adenosyl-L-methionine</name>
        <dbReference type="ChEBI" id="CHEBI:59789"/>
    </ligand>
</feature>
<dbReference type="Proteomes" id="UP000254968">
    <property type="component" value="Unassembled WGS sequence"/>
</dbReference>
<dbReference type="Pfam" id="PF06325">
    <property type="entry name" value="PrmA"/>
    <property type="match status" value="1"/>
</dbReference>
<accession>A0A378I042</accession>
<evidence type="ECO:0000256" key="5">
    <source>
        <dbReference type="ARBA" id="ARBA00022691"/>
    </source>
</evidence>
<dbReference type="SUPFAM" id="SSF53335">
    <property type="entry name" value="S-adenosyl-L-methionine-dependent methyltransferases"/>
    <property type="match status" value="1"/>
</dbReference>
<comment type="similarity">
    <text evidence="1 6">Belongs to the methyltransferase superfamily. PrmA family.</text>
</comment>
<feature type="binding site" evidence="6">
    <location>
        <position position="142"/>
    </location>
    <ligand>
        <name>S-adenosyl-L-methionine</name>
        <dbReference type="ChEBI" id="CHEBI:59789"/>
    </ligand>
</feature>
<keyword evidence="7" id="KW-0687">Ribonucleoprotein</keyword>
<gene>
    <name evidence="6 7" type="primary">prmA</name>
    <name evidence="7" type="ORF">NCTC13315_00538</name>
</gene>
<keyword evidence="3 6" id="KW-0489">Methyltransferase</keyword>
<dbReference type="GO" id="GO:0016279">
    <property type="term" value="F:protein-lysine N-methyltransferase activity"/>
    <property type="evidence" value="ECO:0007669"/>
    <property type="project" value="TreeGrafter"/>
</dbReference>
<dbReference type="OrthoDB" id="9785995at2"/>
<keyword evidence="4 6" id="KW-0808">Transferase</keyword>
<feature type="binding site" evidence="6">
    <location>
        <position position="163"/>
    </location>
    <ligand>
        <name>S-adenosyl-L-methionine</name>
        <dbReference type="ChEBI" id="CHEBI:59789"/>
    </ligand>
</feature>
<comment type="subcellular location">
    <subcellularLocation>
        <location evidence="6">Cytoplasm</location>
    </subcellularLocation>
</comment>
<dbReference type="PANTHER" id="PTHR43648">
    <property type="entry name" value="ELECTRON TRANSFER FLAVOPROTEIN BETA SUBUNIT LYSINE METHYLTRANSFERASE"/>
    <property type="match status" value="1"/>
</dbReference>
<dbReference type="AlphaFoldDB" id="A0A378I042"/>
<dbReference type="InterPro" id="IPR050078">
    <property type="entry name" value="Ribosomal_L11_MeTrfase_PrmA"/>
</dbReference>
<evidence type="ECO:0000256" key="3">
    <source>
        <dbReference type="ARBA" id="ARBA00022603"/>
    </source>
</evidence>
<evidence type="ECO:0000256" key="6">
    <source>
        <dbReference type="HAMAP-Rule" id="MF_00735"/>
    </source>
</evidence>
<name>A0A378I042_9GAMM</name>
<dbReference type="Gene3D" id="3.40.50.150">
    <property type="entry name" value="Vaccinia Virus protein VP39"/>
    <property type="match status" value="1"/>
</dbReference>
<organism evidence="7 8">
    <name type="scientific">Legionella beliardensis</name>
    <dbReference type="NCBI Taxonomy" id="91822"/>
    <lineage>
        <taxon>Bacteria</taxon>
        <taxon>Pseudomonadati</taxon>
        <taxon>Pseudomonadota</taxon>
        <taxon>Gammaproteobacteria</taxon>
        <taxon>Legionellales</taxon>
        <taxon>Legionellaceae</taxon>
        <taxon>Legionella</taxon>
    </lineage>
</organism>
<keyword evidence="8" id="KW-1185">Reference proteome</keyword>
<dbReference type="InterPro" id="IPR029063">
    <property type="entry name" value="SAM-dependent_MTases_sf"/>
</dbReference>
<dbReference type="InterPro" id="IPR004498">
    <property type="entry name" value="Ribosomal_PrmA_MeTrfase"/>
</dbReference>
<dbReference type="PIRSF" id="PIRSF000401">
    <property type="entry name" value="RPL11_MTase"/>
    <property type="match status" value="1"/>
</dbReference>
<keyword evidence="2 6" id="KW-0963">Cytoplasm</keyword>
<comment type="catalytic activity">
    <reaction evidence="6">
        <text>L-lysyl-[protein] + 3 S-adenosyl-L-methionine = N(6),N(6),N(6)-trimethyl-L-lysyl-[protein] + 3 S-adenosyl-L-homocysteine + 3 H(+)</text>
        <dbReference type="Rhea" id="RHEA:54192"/>
        <dbReference type="Rhea" id="RHEA-COMP:9752"/>
        <dbReference type="Rhea" id="RHEA-COMP:13826"/>
        <dbReference type="ChEBI" id="CHEBI:15378"/>
        <dbReference type="ChEBI" id="CHEBI:29969"/>
        <dbReference type="ChEBI" id="CHEBI:57856"/>
        <dbReference type="ChEBI" id="CHEBI:59789"/>
        <dbReference type="ChEBI" id="CHEBI:61961"/>
    </reaction>
</comment>
<evidence type="ECO:0000256" key="4">
    <source>
        <dbReference type="ARBA" id="ARBA00022679"/>
    </source>
</evidence>
<dbReference type="EC" id="2.1.1.-" evidence="6"/>
<dbReference type="NCBIfam" id="TIGR00406">
    <property type="entry name" value="prmA"/>
    <property type="match status" value="1"/>
</dbReference>
<dbReference type="GO" id="GO:0005829">
    <property type="term" value="C:cytosol"/>
    <property type="evidence" value="ECO:0007669"/>
    <property type="project" value="TreeGrafter"/>
</dbReference>
<reference evidence="7 8" key="1">
    <citation type="submission" date="2018-06" db="EMBL/GenBank/DDBJ databases">
        <authorList>
            <consortium name="Pathogen Informatics"/>
            <person name="Doyle S."/>
        </authorList>
    </citation>
    <scope>NUCLEOTIDE SEQUENCE [LARGE SCALE GENOMIC DNA]</scope>
    <source>
        <strain evidence="7 8">NCTC13315</strain>
    </source>
</reference>
<evidence type="ECO:0000256" key="1">
    <source>
        <dbReference type="ARBA" id="ARBA00009741"/>
    </source>
</evidence>
<dbReference type="HAMAP" id="MF_00735">
    <property type="entry name" value="Methyltr_PrmA"/>
    <property type="match status" value="1"/>
</dbReference>
<dbReference type="CDD" id="cd02440">
    <property type="entry name" value="AdoMet_MTases"/>
    <property type="match status" value="1"/>
</dbReference>
<dbReference type="EMBL" id="UGNV01000001">
    <property type="protein sequence ID" value="STX28015.1"/>
    <property type="molecule type" value="Genomic_DNA"/>
</dbReference>
<dbReference type="RefSeq" id="WP_115301793.1">
    <property type="nucleotide sequence ID" value="NZ_CAAAHO010000008.1"/>
</dbReference>
<evidence type="ECO:0000256" key="2">
    <source>
        <dbReference type="ARBA" id="ARBA00022490"/>
    </source>
</evidence>
<dbReference type="GO" id="GO:0005840">
    <property type="term" value="C:ribosome"/>
    <property type="evidence" value="ECO:0007669"/>
    <property type="project" value="UniProtKB-KW"/>
</dbReference>
<dbReference type="PANTHER" id="PTHR43648:SF1">
    <property type="entry name" value="ELECTRON TRANSFER FLAVOPROTEIN BETA SUBUNIT LYSINE METHYLTRANSFERASE"/>
    <property type="match status" value="1"/>
</dbReference>
<evidence type="ECO:0000313" key="8">
    <source>
        <dbReference type="Proteomes" id="UP000254968"/>
    </source>
</evidence>
<sequence>MWYQLEIDVCLPNEVDNLSAILEESGAVSITLSDKNDDPVLEPLPGATPLWPEITLKALYSEEKVADEALQHINQLFPHFHARVTLLPEQNWERAWMDNFKPQQFGERLWVCPSWITPPKPEAINLILDPGLAFGTGTHPTTQLCLTWLARADLANKIVIDYGCGSGILALAALKLGANQVQAVDIDPQALQATKANAEVNNLADEQLSITSPDELTGSADILIANILLTPLLALKAQFKQLIRDQGMLVISGILNEQTVSLIDMYQDDFIHQQTETLEDWSLLVFTHRKNK</sequence>
<dbReference type="GO" id="GO:0032259">
    <property type="term" value="P:methylation"/>
    <property type="evidence" value="ECO:0007669"/>
    <property type="project" value="UniProtKB-KW"/>
</dbReference>